<feature type="domain" description="Luciferase-like" evidence="1">
    <location>
        <begin position="1"/>
        <end position="333"/>
    </location>
</feature>
<dbReference type="Pfam" id="PF00296">
    <property type="entry name" value="Bac_luciferase"/>
    <property type="match status" value="1"/>
</dbReference>
<dbReference type="SUPFAM" id="SSF51679">
    <property type="entry name" value="Bacterial luciferase-like"/>
    <property type="match status" value="1"/>
</dbReference>
<protein>
    <submittedName>
        <fullName evidence="3">Alkanesulfonate monooxygenase SsuD/methylene tetrahydromethanopterin reductase-like flavin-dependent oxidoreductase (Luciferase family)</fullName>
    </submittedName>
    <submittedName>
        <fullName evidence="2">LLM class flavin-dependent oxidoreductase</fullName>
    </submittedName>
</protein>
<dbReference type="GO" id="GO:0005829">
    <property type="term" value="C:cytosol"/>
    <property type="evidence" value="ECO:0007669"/>
    <property type="project" value="TreeGrafter"/>
</dbReference>
<reference evidence="3 4" key="1">
    <citation type="submission" date="2020-07" db="EMBL/GenBank/DDBJ databases">
        <title>Sequencing the genomes of 1000 actinobacteria strains.</title>
        <authorList>
            <person name="Klenk H.-P."/>
        </authorList>
    </citation>
    <scope>NUCLEOTIDE SEQUENCE [LARGE SCALE GENOMIC DNA]</scope>
    <source>
        <strain evidence="3 4">DSM 19087</strain>
    </source>
</reference>
<keyword evidence="4" id="KW-1185">Reference proteome</keyword>
<evidence type="ECO:0000313" key="3">
    <source>
        <dbReference type="EMBL" id="NYI37166.1"/>
    </source>
</evidence>
<evidence type="ECO:0000313" key="2">
    <source>
        <dbReference type="EMBL" id="MBD1268926.1"/>
    </source>
</evidence>
<gene>
    <name evidence="3" type="ORF">BJ975_000541</name>
    <name evidence="2" type="ORF">IDH50_01650</name>
</gene>
<dbReference type="Gene3D" id="3.20.20.30">
    <property type="entry name" value="Luciferase-like domain"/>
    <property type="match status" value="1"/>
</dbReference>
<evidence type="ECO:0000313" key="4">
    <source>
        <dbReference type="Proteomes" id="UP000587211"/>
    </source>
</evidence>
<proteinExistence type="predicted"/>
<dbReference type="RefSeq" id="WP_179423414.1">
    <property type="nucleotide sequence ID" value="NZ_BAAAMP010000002.1"/>
</dbReference>
<dbReference type="EMBL" id="JACWMT010000001">
    <property type="protein sequence ID" value="MBD1268926.1"/>
    <property type="molecule type" value="Genomic_DNA"/>
</dbReference>
<reference evidence="2" key="2">
    <citation type="submission" date="2020-09" db="EMBL/GenBank/DDBJ databases">
        <title>Novel species in genus Aeromicrobium.</title>
        <authorList>
            <person name="Zhang G."/>
        </authorList>
    </citation>
    <scope>NUCLEOTIDE SEQUENCE</scope>
    <source>
        <strain evidence="2">SSW1-57</strain>
    </source>
</reference>
<dbReference type="EMBL" id="JACBZN010000001">
    <property type="protein sequence ID" value="NYI37166.1"/>
    <property type="molecule type" value="Genomic_DNA"/>
</dbReference>
<accession>A0A8I0KG00</accession>
<organism evidence="2 5">
    <name type="scientific">Aeromicrobium tamlense</name>
    <dbReference type="NCBI Taxonomy" id="375541"/>
    <lineage>
        <taxon>Bacteria</taxon>
        <taxon>Bacillati</taxon>
        <taxon>Actinomycetota</taxon>
        <taxon>Actinomycetes</taxon>
        <taxon>Propionibacteriales</taxon>
        <taxon>Nocardioidaceae</taxon>
        <taxon>Aeromicrobium</taxon>
    </lineage>
</organism>
<dbReference type="PANTHER" id="PTHR30137:SF6">
    <property type="entry name" value="LUCIFERASE-LIKE MONOOXYGENASE"/>
    <property type="match status" value="1"/>
</dbReference>
<sequence length="363" mass="38685">MKLSVFDLNPVSDGTTGAEALRAVVDLARNAEDWGFHGYWFGEHHLGRGRVGSAPVVLTSLVASRTRTLHVGTAVAVLPHYRPLSLVEQVGTIAELFPGRIHLGLGKGLTHAVEPTPARVTAAIAALADPDREPPELERGDHPTLLRELLVSSPSDAEGYDTSVRQVLSLLRRPIATVDGQPVQASPGLGAPVRPWLFGSSGVPSALRSAALGLPFVVNHHVIDESLTEAVTAYRDAFTPSVHLDRPHVAVSVHAVAADTDRQAQEAARSYRAWISGVLTRGFSDVVHAPDHAIHGDPSARHEKSDGPVGTRIVGTGEEVADRIAEFSTALGADEVLVNTIVHGDKVKARSFELIAEHWAART</sequence>
<evidence type="ECO:0000313" key="5">
    <source>
        <dbReference type="Proteomes" id="UP000659061"/>
    </source>
</evidence>
<dbReference type="GO" id="GO:0016705">
    <property type="term" value="F:oxidoreductase activity, acting on paired donors, with incorporation or reduction of molecular oxygen"/>
    <property type="evidence" value="ECO:0007669"/>
    <property type="project" value="InterPro"/>
</dbReference>
<name>A0A8I0KG00_9ACTN</name>
<comment type="caution">
    <text evidence="2">The sequence shown here is derived from an EMBL/GenBank/DDBJ whole genome shotgun (WGS) entry which is preliminary data.</text>
</comment>
<dbReference type="Proteomes" id="UP000587211">
    <property type="component" value="Unassembled WGS sequence"/>
</dbReference>
<dbReference type="InterPro" id="IPR011251">
    <property type="entry name" value="Luciferase-like_dom"/>
</dbReference>
<dbReference type="InterPro" id="IPR036661">
    <property type="entry name" value="Luciferase-like_sf"/>
</dbReference>
<dbReference type="AlphaFoldDB" id="A0A8I0KG00"/>
<evidence type="ECO:0000259" key="1">
    <source>
        <dbReference type="Pfam" id="PF00296"/>
    </source>
</evidence>
<dbReference type="PANTHER" id="PTHR30137">
    <property type="entry name" value="LUCIFERASE-LIKE MONOOXYGENASE"/>
    <property type="match status" value="1"/>
</dbReference>
<dbReference type="InterPro" id="IPR050766">
    <property type="entry name" value="Bact_Lucif_Oxidored"/>
</dbReference>
<dbReference type="Proteomes" id="UP000659061">
    <property type="component" value="Unassembled WGS sequence"/>
</dbReference>